<evidence type="ECO:0008006" key="10">
    <source>
        <dbReference type="Google" id="ProtNLM"/>
    </source>
</evidence>
<feature type="transmembrane region" description="Helical" evidence="7">
    <location>
        <begin position="413"/>
        <end position="435"/>
    </location>
</feature>
<proteinExistence type="inferred from homology"/>
<protein>
    <recommendedName>
        <fullName evidence="10">Lysylphosphatidylglycerol synthase TM region</fullName>
    </recommendedName>
</protein>
<evidence type="ECO:0000256" key="3">
    <source>
        <dbReference type="ARBA" id="ARBA00022475"/>
    </source>
</evidence>
<feature type="transmembrane region" description="Helical" evidence="7">
    <location>
        <begin position="51"/>
        <end position="73"/>
    </location>
</feature>
<keyword evidence="4 7" id="KW-0812">Transmembrane</keyword>
<keyword evidence="3" id="KW-1003">Cell membrane</keyword>
<dbReference type="PANTHER" id="PTHR39087:SF2">
    <property type="entry name" value="UPF0104 MEMBRANE PROTEIN MJ1595"/>
    <property type="match status" value="1"/>
</dbReference>
<keyword evidence="6 7" id="KW-0472">Membrane</keyword>
<dbReference type="NCBIfam" id="TIGR00374">
    <property type="entry name" value="flippase-like domain"/>
    <property type="match status" value="1"/>
</dbReference>
<keyword evidence="9" id="KW-1185">Reference proteome</keyword>
<dbReference type="InterPro" id="IPR022791">
    <property type="entry name" value="L-PG_synthase/AglD"/>
</dbReference>
<feature type="transmembrane region" description="Helical" evidence="7">
    <location>
        <begin position="126"/>
        <end position="151"/>
    </location>
</feature>
<feature type="transmembrane region" description="Helical" evidence="7">
    <location>
        <begin position="299"/>
        <end position="321"/>
    </location>
</feature>
<evidence type="ECO:0000256" key="2">
    <source>
        <dbReference type="ARBA" id="ARBA00011061"/>
    </source>
</evidence>
<feature type="transmembrane region" description="Helical" evidence="7">
    <location>
        <begin position="240"/>
        <end position="262"/>
    </location>
</feature>
<sequence>MTPFQVCLDRRRVLRSVGGLILGALVLFGYFSLVGFEDVRRVLWTVPPRRLLSLLVVSGVPLFVWGAGLHLVFDRLKISVRFSESLLLFSAAGFLNGVTPFGQAGGDPLAAVLFKRAVEVDFETGIAAIGSVNALNRVAAVFLGLIGVGYLESRVAVSGNLRTVTVFVTVLSVLLALSLVVAWWYRDGLVELAAAVLTPLVHIGARVVPGATPPSREALERRGHRFVAAIDRLASDPGRLAVVFSLGIAGHLAVASTLWVALAVLGFDAPMAVVLLVIPLAKLSGIAPTPGGFGSAEALLGTLLVSTTAVGAPVAGAAALLYRASAFWVPSFVGGLAVGWFVVTGNEHSAGTQPPRDAPSDVDGMVASDSDDWFTPGSRATVPRILLAVTVSISVLSVVVLHRSHILVEPNSILVHVIRDTSVVVVSFVLTWVLLNRLSRG</sequence>
<feature type="transmembrane region" description="Helical" evidence="7">
    <location>
        <begin position="12"/>
        <end position="31"/>
    </location>
</feature>
<feature type="transmembrane region" description="Helical" evidence="7">
    <location>
        <begin position="85"/>
        <end position="106"/>
    </location>
</feature>
<feature type="transmembrane region" description="Helical" evidence="7">
    <location>
        <begin position="382"/>
        <end position="401"/>
    </location>
</feature>
<comment type="subcellular location">
    <subcellularLocation>
        <location evidence="1">Cell membrane</location>
        <topology evidence="1">Multi-pass membrane protein</topology>
    </subcellularLocation>
</comment>
<evidence type="ECO:0000313" key="9">
    <source>
        <dbReference type="Proteomes" id="UP000199126"/>
    </source>
</evidence>
<dbReference type="EMBL" id="FODV01000017">
    <property type="protein sequence ID" value="SEP15130.1"/>
    <property type="molecule type" value="Genomic_DNA"/>
</dbReference>
<reference evidence="9" key="1">
    <citation type="submission" date="2016-10" db="EMBL/GenBank/DDBJ databases">
        <authorList>
            <person name="Varghese N."/>
            <person name="Submissions S."/>
        </authorList>
    </citation>
    <scope>NUCLEOTIDE SEQUENCE [LARGE SCALE GENOMIC DNA]</scope>
    <source>
        <strain evidence="9">CGMCC 1.10121</strain>
    </source>
</reference>
<feature type="transmembrane region" description="Helical" evidence="7">
    <location>
        <begin position="269"/>
        <end position="287"/>
    </location>
</feature>
<evidence type="ECO:0000256" key="5">
    <source>
        <dbReference type="ARBA" id="ARBA00022989"/>
    </source>
</evidence>
<evidence type="ECO:0000256" key="6">
    <source>
        <dbReference type="ARBA" id="ARBA00023136"/>
    </source>
</evidence>
<evidence type="ECO:0000256" key="4">
    <source>
        <dbReference type="ARBA" id="ARBA00022692"/>
    </source>
</evidence>
<dbReference type="GO" id="GO:0005886">
    <property type="term" value="C:plasma membrane"/>
    <property type="evidence" value="ECO:0007669"/>
    <property type="project" value="UniProtKB-SubCell"/>
</dbReference>
<keyword evidence="5 7" id="KW-1133">Transmembrane helix</keyword>
<dbReference type="AlphaFoldDB" id="A0A1H8VIK7"/>
<evidence type="ECO:0000256" key="7">
    <source>
        <dbReference type="SAM" id="Phobius"/>
    </source>
</evidence>
<dbReference type="PANTHER" id="PTHR39087">
    <property type="entry name" value="UPF0104 MEMBRANE PROTEIN MJ1595"/>
    <property type="match status" value="1"/>
</dbReference>
<evidence type="ECO:0000313" key="8">
    <source>
        <dbReference type="EMBL" id="SEP15130.1"/>
    </source>
</evidence>
<feature type="transmembrane region" description="Helical" evidence="7">
    <location>
        <begin position="163"/>
        <end position="185"/>
    </location>
</feature>
<dbReference type="Pfam" id="PF03706">
    <property type="entry name" value="LPG_synthase_TM"/>
    <property type="match status" value="1"/>
</dbReference>
<name>A0A1H8VIK7_9EURY</name>
<gene>
    <name evidence="8" type="ORF">SAMN04487948_1172</name>
</gene>
<organism evidence="8 9">
    <name type="scientific">Halogranum amylolyticum</name>
    <dbReference type="NCBI Taxonomy" id="660520"/>
    <lineage>
        <taxon>Archaea</taxon>
        <taxon>Methanobacteriati</taxon>
        <taxon>Methanobacteriota</taxon>
        <taxon>Stenosarchaea group</taxon>
        <taxon>Halobacteria</taxon>
        <taxon>Halobacteriales</taxon>
        <taxon>Haloferacaceae</taxon>
    </lineage>
</organism>
<evidence type="ECO:0000256" key="1">
    <source>
        <dbReference type="ARBA" id="ARBA00004651"/>
    </source>
</evidence>
<accession>A0A1H8VIK7</accession>
<feature type="transmembrane region" description="Helical" evidence="7">
    <location>
        <begin position="326"/>
        <end position="343"/>
    </location>
</feature>
<dbReference type="Proteomes" id="UP000199126">
    <property type="component" value="Unassembled WGS sequence"/>
</dbReference>
<comment type="similarity">
    <text evidence="2">Belongs to the UPF0104 family.</text>
</comment>